<protein>
    <submittedName>
        <fullName evidence="1">Uncharacterized protein</fullName>
    </submittedName>
</protein>
<dbReference type="AlphaFoldDB" id="D1QVA7"/>
<evidence type="ECO:0000313" key="2">
    <source>
        <dbReference type="Proteomes" id="UP000004079"/>
    </source>
</evidence>
<dbReference type="EMBL" id="ACUZ02000056">
    <property type="protein sequence ID" value="EFB30773.1"/>
    <property type="molecule type" value="Genomic_DNA"/>
</dbReference>
<reference evidence="1 2" key="1">
    <citation type="submission" date="2009-11" db="EMBL/GenBank/DDBJ databases">
        <authorList>
            <person name="Weinstock G."/>
            <person name="Sodergren E."/>
            <person name="Clifton S."/>
            <person name="Fulton L."/>
            <person name="Fulton B."/>
            <person name="Courtney L."/>
            <person name="Fronick C."/>
            <person name="Harrison M."/>
            <person name="Strong C."/>
            <person name="Farmer C."/>
            <person name="Delahaunty K."/>
            <person name="Markovic C."/>
            <person name="Hall O."/>
            <person name="Minx P."/>
            <person name="Tomlinson C."/>
            <person name="Mitreva M."/>
            <person name="Nelson J."/>
            <person name="Hou S."/>
            <person name="Wollam A."/>
            <person name="Pepin K.H."/>
            <person name="Johnson M."/>
            <person name="Bhonagiri V."/>
            <person name="Nash W.E."/>
            <person name="Warren W."/>
            <person name="Chinwalla A."/>
            <person name="Mardis E.R."/>
            <person name="Wilson R.K."/>
        </authorList>
    </citation>
    <scope>NUCLEOTIDE SEQUENCE [LARGE SCALE GENOMIC DNA]</scope>
    <source>
        <strain evidence="1 2">F0302</strain>
    </source>
</reference>
<evidence type="ECO:0000313" key="1">
    <source>
        <dbReference type="EMBL" id="EFB30773.1"/>
    </source>
</evidence>
<gene>
    <name evidence="1" type="ORF">HMPREF0971_03032</name>
</gene>
<name>D1QVA7_9BACT</name>
<accession>D1QVA7</accession>
<sequence length="50" mass="5579">MNENGDCSTLFVYQIQTGFAFASPILSLCRERKHTSTLPFLCPVTRSNAI</sequence>
<comment type="caution">
    <text evidence="1">The sequence shown here is derived from an EMBL/GenBank/DDBJ whole genome shotgun (WGS) entry which is preliminary data.</text>
</comment>
<dbReference type="Proteomes" id="UP000004079">
    <property type="component" value="Unassembled WGS sequence"/>
</dbReference>
<dbReference type="HOGENOM" id="CLU_3121252_0_0_10"/>
<organism evidence="1 2">
    <name type="scientific">Segatella oris F0302</name>
    <dbReference type="NCBI Taxonomy" id="649760"/>
    <lineage>
        <taxon>Bacteria</taxon>
        <taxon>Pseudomonadati</taxon>
        <taxon>Bacteroidota</taxon>
        <taxon>Bacteroidia</taxon>
        <taxon>Bacteroidales</taxon>
        <taxon>Prevotellaceae</taxon>
        <taxon>Segatella</taxon>
    </lineage>
</organism>
<proteinExistence type="predicted"/>